<feature type="domain" description="Ice-binding protein C-terminal" evidence="3">
    <location>
        <begin position="234"/>
        <end position="259"/>
    </location>
</feature>
<dbReference type="STRING" id="207559.Dde_2510"/>
<dbReference type="Pfam" id="PF07589">
    <property type="entry name" value="PEP-CTERM"/>
    <property type="match status" value="1"/>
</dbReference>
<dbReference type="HOGENOM" id="CLU_084714_0_0_7"/>
<feature type="signal peptide" evidence="2">
    <location>
        <begin position="1"/>
        <end position="23"/>
    </location>
</feature>
<dbReference type="NCBIfam" id="TIGR02595">
    <property type="entry name" value="PEP_CTERM"/>
    <property type="match status" value="1"/>
</dbReference>
<reference evidence="4 5" key="1">
    <citation type="journal article" date="2011" name="J. Bacteriol.">
        <title>Complete genome sequence and updated annotation of Desulfovibrio alaskensis G20.</title>
        <authorList>
            <person name="Hauser L.J."/>
            <person name="Land M.L."/>
            <person name="Brown S.D."/>
            <person name="Larimer F."/>
            <person name="Keller K.L."/>
            <person name="Rapp-Giles B.J."/>
            <person name="Price M.N."/>
            <person name="Lin M."/>
            <person name="Bruce D.C."/>
            <person name="Detter J.C."/>
            <person name="Tapia R."/>
            <person name="Han C.S."/>
            <person name="Goodwin L.A."/>
            <person name="Cheng J.F."/>
            <person name="Pitluck S."/>
            <person name="Copeland A."/>
            <person name="Lucas S."/>
            <person name="Nolan M."/>
            <person name="Lapidus A.L."/>
            <person name="Palumbo A.V."/>
            <person name="Wall J.D."/>
        </authorList>
    </citation>
    <scope>NUCLEOTIDE SEQUENCE [LARGE SCALE GENOMIC DNA]</scope>
    <source>
        <strain evidence="5">ATCC BAA 1058 / DSM 17464 / G20</strain>
    </source>
</reference>
<keyword evidence="5" id="KW-1185">Reference proteome</keyword>
<evidence type="ECO:0000256" key="1">
    <source>
        <dbReference type="SAM" id="Phobius"/>
    </source>
</evidence>
<dbReference type="NCBIfam" id="NF038125">
    <property type="entry name" value="PEP_CTERM_THxN"/>
    <property type="match status" value="1"/>
</dbReference>
<evidence type="ECO:0000256" key="2">
    <source>
        <dbReference type="SAM" id="SignalP"/>
    </source>
</evidence>
<keyword evidence="1" id="KW-0472">Membrane</keyword>
<keyword evidence="1" id="KW-0812">Transmembrane</keyword>
<sequence>MKTVCRIAMVLVATLIFVSSASAGVVTSWQYSYDAGFVDWTWAQSGDSGGVKGPVNLNGETGYHTLWWGSSLLPLFQSRIELNAPVSGVVNTGGAPAAAMTMTHYNRWTTSALVSGTVKAVLELQALEPVAGEPATLSTELDFSFYEKSIFEGMSRDVFILNNPQVTFEGFEYDGEWYTLDFGGSFGVIPEYYIQRIGLDTGLTYYGWVTSEFDSTVVDTSFSISHVMPQPAHAPEPATMGLMGLGMLAMGGYALWQRRKKS</sequence>
<organism evidence="4 5">
    <name type="scientific">Oleidesulfovibrio alaskensis (strain ATCC BAA-1058 / DSM 17464 / G20)</name>
    <name type="common">Desulfovibrio alaskensis</name>
    <dbReference type="NCBI Taxonomy" id="207559"/>
    <lineage>
        <taxon>Bacteria</taxon>
        <taxon>Pseudomonadati</taxon>
        <taxon>Thermodesulfobacteriota</taxon>
        <taxon>Desulfovibrionia</taxon>
        <taxon>Desulfovibrionales</taxon>
        <taxon>Desulfovibrionaceae</taxon>
        <taxon>Oleidesulfovibrio</taxon>
    </lineage>
</organism>
<gene>
    <name evidence="4" type="ordered locus">Dde_2510</name>
</gene>
<evidence type="ECO:0000313" key="5">
    <source>
        <dbReference type="Proteomes" id="UP000002710"/>
    </source>
</evidence>
<dbReference type="EMBL" id="CP000112">
    <property type="protein sequence ID" value="ABB39307.1"/>
    <property type="molecule type" value="Genomic_DNA"/>
</dbReference>
<dbReference type="eggNOG" id="ENOG50335B4">
    <property type="taxonomic scope" value="Bacteria"/>
</dbReference>
<dbReference type="InterPro" id="IPR013424">
    <property type="entry name" value="Ice-binding_C"/>
</dbReference>
<dbReference type="AlphaFoldDB" id="Q30YD9"/>
<keyword evidence="1" id="KW-1133">Transmembrane helix</keyword>
<accession>Q30YD9</accession>
<dbReference type="KEGG" id="dde:Dde_2510"/>
<evidence type="ECO:0000313" key="4">
    <source>
        <dbReference type="EMBL" id="ABB39307.1"/>
    </source>
</evidence>
<keyword evidence="2" id="KW-0732">Signal</keyword>
<protein>
    <submittedName>
        <fullName evidence="4">PEP motif putative anchor domain protein</fullName>
    </submittedName>
</protein>
<feature type="chain" id="PRO_5004219634" evidence="2">
    <location>
        <begin position="24"/>
        <end position="262"/>
    </location>
</feature>
<dbReference type="RefSeq" id="WP_011368365.1">
    <property type="nucleotide sequence ID" value="NC_007519.1"/>
</dbReference>
<proteinExistence type="predicted"/>
<name>Q30YD9_OLEA2</name>
<dbReference type="Proteomes" id="UP000002710">
    <property type="component" value="Chromosome"/>
</dbReference>
<feature type="transmembrane region" description="Helical" evidence="1">
    <location>
        <begin position="238"/>
        <end position="256"/>
    </location>
</feature>
<evidence type="ECO:0000259" key="3">
    <source>
        <dbReference type="Pfam" id="PF07589"/>
    </source>
</evidence>